<sequence>MTIQTQNSKKTLIIIAVLLFILVIAIYSLTLPNINPNYADSDEFITAAKAWGVAHPPGYPLYVMLAGIIGRLPIWWLTFAGRVNLLSAILHAGTVVMVFLSSYLLISRALKHYLIAVLSSLIGSLTLAFSHAFWFNGIVAEVFPLNNFLISLLTLLLIIWANKKTNSLLLLSSFIFGLTLSNQQASVVILPMIVYWVLIHNLKIVINWKFLIKAMLILSLGFILPYLYVPLASFHQPYINWENVHNLASLKRLIIRQAYADVSPSGSAYINFGRFNQELLSEGIPYYLNYLFGGINAVNIFLTIGAVYFFTKARSFRLLNFILLGIFGGGLFFAIYQPIDFSLIGKDDYTMAVLIGQRFYLLSLVYFSLMLSGGVAGLLIFLRQKYPHAKNASAILVGLLIILIGLKIILGYQDIKGIDFTIYNRYGKQIMKTLKPNAILLSYTLERGGFLSYYLQTVENVRPDVIVVSGDFNSRSRDYLVKKYPGLLKTVSLDPVVRARDLIRWQINKRPIYLLSVNTRPFYISQINVDGKPYYLTPVGCGLLQVTKEFTPGLVADPCLKVEEEIRQTYQAEKNLYNDVAAAFFASNHFNYGNIYAYWQCSKQAQLEYLTAVEIYPPFRAARETLQATLSLKDACPSHLPLTSMEHILVTAEEYQSKGDLNNAVYTYYQGMMLEPGRIDLRLTVADLFVKLKAFTFAKTEYQDILTLDPNNKKAIEALKKISILK</sequence>
<dbReference type="InterPro" id="IPR011990">
    <property type="entry name" value="TPR-like_helical_dom_sf"/>
</dbReference>
<reference evidence="2 3" key="1">
    <citation type="journal article" date="2016" name="Nat. Commun.">
        <title>Thousands of microbial genomes shed light on interconnected biogeochemical processes in an aquifer system.</title>
        <authorList>
            <person name="Anantharaman K."/>
            <person name="Brown C.T."/>
            <person name="Hug L.A."/>
            <person name="Sharon I."/>
            <person name="Castelle C.J."/>
            <person name="Probst A.J."/>
            <person name="Thomas B.C."/>
            <person name="Singh A."/>
            <person name="Wilkins M.J."/>
            <person name="Karaoz U."/>
            <person name="Brodie E.L."/>
            <person name="Williams K.H."/>
            <person name="Hubbard S.S."/>
            <person name="Banfield J.F."/>
        </authorList>
    </citation>
    <scope>NUCLEOTIDE SEQUENCE [LARGE SCALE GENOMIC DNA]</scope>
</reference>
<feature type="transmembrane region" description="Helical" evidence="1">
    <location>
        <begin position="142"/>
        <end position="161"/>
    </location>
</feature>
<feature type="transmembrane region" description="Helical" evidence="1">
    <location>
        <begin position="394"/>
        <end position="412"/>
    </location>
</feature>
<protein>
    <submittedName>
        <fullName evidence="2">Uncharacterized protein</fullName>
    </submittedName>
</protein>
<organism evidence="2 3">
    <name type="scientific">Candidatus Roizmanbacteria bacterium RIFCSPHIGHO2_12_FULL_41_11</name>
    <dbReference type="NCBI Taxonomy" id="1802052"/>
    <lineage>
        <taxon>Bacteria</taxon>
        <taxon>Candidatus Roizmaniibacteriota</taxon>
    </lineage>
</organism>
<dbReference type="Pfam" id="PF11028">
    <property type="entry name" value="TMEM260-like"/>
    <property type="match status" value="1"/>
</dbReference>
<dbReference type="AlphaFoldDB" id="A0A1F7I3Q2"/>
<keyword evidence="1" id="KW-0812">Transmembrane</keyword>
<dbReference type="EMBL" id="MGAC01000025">
    <property type="protein sequence ID" value="OGK37963.1"/>
    <property type="molecule type" value="Genomic_DNA"/>
</dbReference>
<feature type="transmembrane region" description="Helical" evidence="1">
    <location>
        <begin position="59"/>
        <end position="78"/>
    </location>
</feature>
<feature type="transmembrane region" description="Helical" evidence="1">
    <location>
        <begin position="12"/>
        <end position="30"/>
    </location>
</feature>
<dbReference type="PANTHER" id="PTHR16214:SF3">
    <property type="entry name" value="TRANSMEMBRANE PROTEIN 260"/>
    <property type="match status" value="1"/>
</dbReference>
<name>A0A1F7I3Q2_9BACT</name>
<dbReference type="InterPro" id="IPR052724">
    <property type="entry name" value="GT117_domain-containing"/>
</dbReference>
<feature type="transmembrane region" description="Helical" evidence="1">
    <location>
        <begin position="287"/>
        <end position="311"/>
    </location>
</feature>
<dbReference type="PANTHER" id="PTHR16214">
    <property type="entry name" value="TRANSMEMBRANE PROTEIN 260"/>
    <property type="match status" value="1"/>
</dbReference>
<dbReference type="InterPro" id="IPR021280">
    <property type="entry name" value="TMEM260-like"/>
</dbReference>
<feature type="transmembrane region" description="Helical" evidence="1">
    <location>
        <begin position="359"/>
        <end position="382"/>
    </location>
</feature>
<evidence type="ECO:0000313" key="2">
    <source>
        <dbReference type="EMBL" id="OGK37963.1"/>
    </source>
</evidence>
<proteinExistence type="predicted"/>
<feature type="transmembrane region" description="Helical" evidence="1">
    <location>
        <begin position="318"/>
        <end position="339"/>
    </location>
</feature>
<keyword evidence="1" id="KW-1133">Transmembrane helix</keyword>
<keyword evidence="1" id="KW-0472">Membrane</keyword>
<feature type="transmembrane region" description="Helical" evidence="1">
    <location>
        <begin position="210"/>
        <end position="228"/>
    </location>
</feature>
<feature type="transmembrane region" description="Helical" evidence="1">
    <location>
        <begin position="173"/>
        <end position="198"/>
    </location>
</feature>
<accession>A0A1F7I3Q2</accession>
<gene>
    <name evidence="2" type="ORF">A3F03_00790</name>
</gene>
<evidence type="ECO:0000313" key="3">
    <source>
        <dbReference type="Proteomes" id="UP000176803"/>
    </source>
</evidence>
<feature type="transmembrane region" description="Helical" evidence="1">
    <location>
        <begin position="112"/>
        <end position="135"/>
    </location>
</feature>
<dbReference type="Proteomes" id="UP000176803">
    <property type="component" value="Unassembled WGS sequence"/>
</dbReference>
<feature type="transmembrane region" description="Helical" evidence="1">
    <location>
        <begin position="85"/>
        <end position="106"/>
    </location>
</feature>
<dbReference type="SUPFAM" id="SSF48452">
    <property type="entry name" value="TPR-like"/>
    <property type="match status" value="1"/>
</dbReference>
<dbReference type="Gene3D" id="1.25.40.10">
    <property type="entry name" value="Tetratricopeptide repeat domain"/>
    <property type="match status" value="1"/>
</dbReference>
<evidence type="ECO:0000256" key="1">
    <source>
        <dbReference type="SAM" id="Phobius"/>
    </source>
</evidence>
<comment type="caution">
    <text evidence="2">The sequence shown here is derived from an EMBL/GenBank/DDBJ whole genome shotgun (WGS) entry which is preliminary data.</text>
</comment>